<comment type="caution">
    <text evidence="3">The sequence shown here is derived from an EMBL/GenBank/DDBJ whole genome shotgun (WGS) entry which is preliminary data.</text>
</comment>
<evidence type="ECO:0000313" key="3">
    <source>
        <dbReference type="EMBL" id="KAJ8951629.1"/>
    </source>
</evidence>
<feature type="chain" id="PRO_5043384321" description="Glycoside hydrolase family 38 N-terminal domain-containing protein" evidence="1">
    <location>
        <begin position="20"/>
        <end position="88"/>
    </location>
</feature>
<dbReference type="Pfam" id="PF01074">
    <property type="entry name" value="Glyco_hydro_38N"/>
    <property type="match status" value="1"/>
</dbReference>
<dbReference type="GO" id="GO:0004559">
    <property type="term" value="F:alpha-mannosidase activity"/>
    <property type="evidence" value="ECO:0007669"/>
    <property type="project" value="InterPro"/>
</dbReference>
<dbReference type="EMBL" id="JAPWTK010000081">
    <property type="protein sequence ID" value="KAJ8951629.1"/>
    <property type="molecule type" value="Genomic_DNA"/>
</dbReference>
<keyword evidence="1" id="KW-0732">Signal</keyword>
<dbReference type="PANTHER" id="PTHR11607:SF3">
    <property type="entry name" value="LYSOSOMAL ALPHA-MANNOSIDASE"/>
    <property type="match status" value="1"/>
</dbReference>
<name>A0AAV8YJ61_9CUCU</name>
<accession>A0AAV8YJ61</accession>
<dbReference type="GO" id="GO:0005764">
    <property type="term" value="C:lysosome"/>
    <property type="evidence" value="ECO:0007669"/>
    <property type="project" value="TreeGrafter"/>
</dbReference>
<evidence type="ECO:0000313" key="4">
    <source>
        <dbReference type="Proteomes" id="UP001162162"/>
    </source>
</evidence>
<feature type="signal peptide" evidence="1">
    <location>
        <begin position="1"/>
        <end position="19"/>
    </location>
</feature>
<dbReference type="GO" id="GO:0006013">
    <property type="term" value="P:mannose metabolic process"/>
    <property type="evidence" value="ECO:0007669"/>
    <property type="project" value="InterPro"/>
</dbReference>
<dbReference type="SUPFAM" id="SSF88713">
    <property type="entry name" value="Glycoside hydrolase/deacetylase"/>
    <property type="match status" value="1"/>
</dbReference>
<dbReference type="InterPro" id="IPR000602">
    <property type="entry name" value="Glyco_hydro_38_N"/>
</dbReference>
<evidence type="ECO:0000259" key="2">
    <source>
        <dbReference type="Pfam" id="PF01074"/>
    </source>
</evidence>
<sequence length="88" mass="10049">MFEKILPVLSCLVIPFISGIPLEVKLNASVCGYESCHSVDHNKINVHLVPHSHDDVGWLKTVDQYYYYEVQYILSSVTSALLENPDRR</sequence>
<dbReference type="PANTHER" id="PTHR11607">
    <property type="entry name" value="ALPHA-MANNOSIDASE"/>
    <property type="match status" value="1"/>
</dbReference>
<feature type="domain" description="Glycoside hydrolase family 38 N-terminal" evidence="2">
    <location>
        <begin position="45"/>
        <end position="88"/>
    </location>
</feature>
<proteinExistence type="predicted"/>
<dbReference type="Gene3D" id="3.20.110.10">
    <property type="entry name" value="Glycoside hydrolase 38, N terminal domain"/>
    <property type="match status" value="1"/>
</dbReference>
<dbReference type="Proteomes" id="UP001162162">
    <property type="component" value="Unassembled WGS sequence"/>
</dbReference>
<dbReference type="InterPro" id="IPR027291">
    <property type="entry name" value="Glyco_hydro_38_N_sf"/>
</dbReference>
<dbReference type="AlphaFoldDB" id="A0AAV8YJ61"/>
<reference evidence="3" key="1">
    <citation type="journal article" date="2023" name="Insect Mol. Biol.">
        <title>Genome sequencing provides insights into the evolution of gene families encoding plant cell wall-degrading enzymes in longhorned beetles.</title>
        <authorList>
            <person name="Shin N.R."/>
            <person name="Okamura Y."/>
            <person name="Kirsch R."/>
            <person name="Pauchet Y."/>
        </authorList>
    </citation>
    <scope>NUCLEOTIDE SEQUENCE</scope>
    <source>
        <strain evidence="3">AMC_N1</strain>
    </source>
</reference>
<evidence type="ECO:0000256" key="1">
    <source>
        <dbReference type="SAM" id="SignalP"/>
    </source>
</evidence>
<dbReference type="InterPro" id="IPR011330">
    <property type="entry name" value="Glyco_hydro/deAcase_b/a-brl"/>
</dbReference>
<keyword evidence="4" id="KW-1185">Reference proteome</keyword>
<organism evidence="3 4">
    <name type="scientific">Aromia moschata</name>
    <dbReference type="NCBI Taxonomy" id="1265417"/>
    <lineage>
        <taxon>Eukaryota</taxon>
        <taxon>Metazoa</taxon>
        <taxon>Ecdysozoa</taxon>
        <taxon>Arthropoda</taxon>
        <taxon>Hexapoda</taxon>
        <taxon>Insecta</taxon>
        <taxon>Pterygota</taxon>
        <taxon>Neoptera</taxon>
        <taxon>Endopterygota</taxon>
        <taxon>Coleoptera</taxon>
        <taxon>Polyphaga</taxon>
        <taxon>Cucujiformia</taxon>
        <taxon>Chrysomeloidea</taxon>
        <taxon>Cerambycidae</taxon>
        <taxon>Cerambycinae</taxon>
        <taxon>Callichromatini</taxon>
        <taxon>Aromia</taxon>
    </lineage>
</organism>
<protein>
    <recommendedName>
        <fullName evidence="2">Glycoside hydrolase family 38 N-terminal domain-containing protein</fullName>
    </recommendedName>
</protein>
<dbReference type="InterPro" id="IPR050843">
    <property type="entry name" value="Glycosyl_Hydrlase_38"/>
</dbReference>
<gene>
    <name evidence="3" type="ORF">NQ318_012299</name>
</gene>